<evidence type="ECO:0000313" key="3">
    <source>
        <dbReference type="Proteomes" id="UP000218054"/>
    </source>
</evidence>
<gene>
    <name evidence="2" type="ORF">CK625_12515</name>
</gene>
<evidence type="ECO:0000313" key="2">
    <source>
        <dbReference type="EMBL" id="PAT34937.1"/>
    </source>
</evidence>
<evidence type="ECO:0000256" key="1">
    <source>
        <dbReference type="SAM" id="MobiDB-lite"/>
    </source>
</evidence>
<dbReference type="RefSeq" id="WP_095540662.1">
    <property type="nucleotide sequence ID" value="NZ_NSJB01000014.1"/>
</dbReference>
<sequence length="237" mass="26917">MLIYVCPSCRAKNSLDNVLHQAVEDSDARRLVEYLVLQQQPTLGAQLIRYLRLHAPPKNRLSWSRTRQVLGEIVEALKSHRIHYRGREWQVRVDDWRAALDVVFRDAEDGKLRLPLKNSHYLWGVLANIANGHEAARESAIEQARRSSGRSGPDQGARSLADVLLDAVANPQRAAPAPATHPITEEPQPITSRFVREAREQIARTKARRERLLKTLQQQEHPETDGGNADSQQEKEQ</sequence>
<proteinExistence type="predicted"/>
<accession>A0A2A2AAY3</accession>
<keyword evidence="3" id="KW-1185">Reference proteome</keyword>
<dbReference type="AlphaFoldDB" id="A0A2A2AAY3"/>
<name>A0A2A2AAY3_9BURK</name>
<comment type="caution">
    <text evidence="2">The sequence shown here is derived from an EMBL/GenBank/DDBJ whole genome shotgun (WGS) entry which is preliminary data.</text>
</comment>
<reference evidence="2 3" key="1">
    <citation type="submission" date="2017-08" db="EMBL/GenBank/DDBJ databases">
        <title>WGS of Clinical strains of the CDC Group NO-1 linked to zoonotic infections in humans.</title>
        <authorList>
            <person name="Bernier A.-M."/>
            <person name="Bernard K."/>
        </authorList>
    </citation>
    <scope>NUCLEOTIDE SEQUENCE [LARGE SCALE GENOMIC DNA]</scope>
    <source>
        <strain evidence="2 3">NML00-0135</strain>
    </source>
</reference>
<organism evidence="2 3">
    <name type="scientific">Vandammella animalimorsus</name>
    <dbReference type="NCBI Taxonomy" id="2029117"/>
    <lineage>
        <taxon>Bacteria</taxon>
        <taxon>Pseudomonadati</taxon>
        <taxon>Pseudomonadota</taxon>
        <taxon>Betaproteobacteria</taxon>
        <taxon>Burkholderiales</taxon>
        <taxon>Comamonadaceae</taxon>
        <taxon>Vandammella</taxon>
    </lineage>
</organism>
<feature type="region of interest" description="Disordered" evidence="1">
    <location>
        <begin position="172"/>
        <end position="237"/>
    </location>
</feature>
<dbReference type="Proteomes" id="UP000218054">
    <property type="component" value="Unassembled WGS sequence"/>
</dbReference>
<protein>
    <submittedName>
        <fullName evidence="2">Uncharacterized protein</fullName>
    </submittedName>
</protein>
<feature type="compositionally biased region" description="Basic and acidic residues" evidence="1">
    <location>
        <begin position="194"/>
        <end position="203"/>
    </location>
</feature>
<dbReference type="EMBL" id="NSJB01000014">
    <property type="protein sequence ID" value="PAT34937.1"/>
    <property type="molecule type" value="Genomic_DNA"/>
</dbReference>